<feature type="domain" description="Protein kinase" evidence="3">
    <location>
        <begin position="184"/>
        <end position="556"/>
    </location>
</feature>
<proteinExistence type="inferred from homology"/>
<gene>
    <name evidence="4" type="ORF">UFOPK3789_00871</name>
</gene>
<dbReference type="AlphaFoldDB" id="A0A6J7KES1"/>
<dbReference type="GO" id="GO:0005524">
    <property type="term" value="F:ATP binding"/>
    <property type="evidence" value="ECO:0007669"/>
    <property type="project" value="InterPro"/>
</dbReference>
<dbReference type="GO" id="GO:0004672">
    <property type="term" value="F:protein kinase activity"/>
    <property type="evidence" value="ECO:0007669"/>
    <property type="project" value="InterPro"/>
</dbReference>
<dbReference type="InterPro" id="IPR011009">
    <property type="entry name" value="Kinase-like_dom_sf"/>
</dbReference>
<organism evidence="4">
    <name type="scientific">freshwater metagenome</name>
    <dbReference type="NCBI Taxonomy" id="449393"/>
    <lineage>
        <taxon>unclassified sequences</taxon>
        <taxon>metagenomes</taxon>
        <taxon>ecological metagenomes</taxon>
    </lineage>
</organism>
<dbReference type="PANTHER" id="PTHR10566:SF113">
    <property type="entry name" value="PROTEIN ACTIVITY OF BC1 COMPLEX KINASE 7, CHLOROPLASTIC"/>
    <property type="match status" value="1"/>
</dbReference>
<dbReference type="CDD" id="cd05121">
    <property type="entry name" value="ABC1_ADCK3-like"/>
    <property type="match status" value="1"/>
</dbReference>
<name>A0A6J7KES1_9ZZZZ</name>
<evidence type="ECO:0000313" key="4">
    <source>
        <dbReference type="EMBL" id="CAB4954057.1"/>
    </source>
</evidence>
<dbReference type="PROSITE" id="PS50011">
    <property type="entry name" value="PROTEIN_KINASE_DOM"/>
    <property type="match status" value="1"/>
</dbReference>
<comment type="similarity">
    <text evidence="1">Belongs to the protein kinase superfamily. ADCK protein kinase family.</text>
</comment>
<dbReference type="InterPro" id="IPR050154">
    <property type="entry name" value="UbiB_kinase"/>
</dbReference>
<accession>A0A6J7KES1</accession>
<dbReference type="PANTHER" id="PTHR10566">
    <property type="entry name" value="CHAPERONE-ACTIVITY OF BC1 COMPLEX CABC1 -RELATED"/>
    <property type="match status" value="1"/>
</dbReference>
<evidence type="ECO:0000256" key="1">
    <source>
        <dbReference type="ARBA" id="ARBA00009670"/>
    </source>
</evidence>
<reference evidence="4" key="1">
    <citation type="submission" date="2020-05" db="EMBL/GenBank/DDBJ databases">
        <authorList>
            <person name="Chiriac C."/>
            <person name="Salcher M."/>
            <person name="Ghai R."/>
            <person name="Kavagutti S V."/>
        </authorList>
    </citation>
    <scope>NUCLEOTIDE SEQUENCE</scope>
</reference>
<evidence type="ECO:0000259" key="3">
    <source>
        <dbReference type="PROSITE" id="PS50011"/>
    </source>
</evidence>
<sequence length="556" mass="60849">MPDDPKASDSALRSTIDPKPTVKSVNQGPDSNPADLSIGAFSEAAPWIIEPANISWLSGIEALRRGVAREIPIALKRPRTPPIGRFLKVVGSIGLVLLRWYLFDRGKERSKAQLSEGLRKSFERLGSTFVKLGQIISGGEGLFPEELVAQFRLLRDRVPAESFDDVRTVVEAELGRPISAVFEYFDQTPLAAASIAQVHAARLRTGEEVVVKVQRPRVQELVRKDIATLSWLAPFFVGRIPVAALANPPALVELFAETVLEELDFRLEASNMLDVAAILARTKQSAIIVPRPHPTLVTRRVMVMERLSGFSYDDVEGMVAAGIDTSALLRAGLISFLEGALLYGVFHGDLHGGNLFVLPDGRTALLDFGITGRLSDAKRSALLRLLLGGSLGDLRGQLEGLRDLGAFPMDTDLDAVIADLGLDGPVKDPTRMNADELTSELRDLTKKLLGYGARVPKELMLFVKNMVFLDGATATLAPDLDILGEIMHVFTYFQEHHGERLAAELGLDPNEHLEINMDSVRGSMGIDEQIDTLTYAEVKARRDLISQRMKGRGIGR</sequence>
<dbReference type="EMBL" id="CAFBNL010000044">
    <property type="protein sequence ID" value="CAB4954057.1"/>
    <property type="molecule type" value="Genomic_DNA"/>
</dbReference>
<dbReference type="InterPro" id="IPR000719">
    <property type="entry name" value="Prot_kinase_dom"/>
</dbReference>
<feature type="region of interest" description="Disordered" evidence="2">
    <location>
        <begin position="1"/>
        <end position="30"/>
    </location>
</feature>
<dbReference type="Pfam" id="PF03109">
    <property type="entry name" value="ABC1"/>
    <property type="match status" value="1"/>
</dbReference>
<dbReference type="InterPro" id="IPR004147">
    <property type="entry name" value="ABC1_dom"/>
</dbReference>
<protein>
    <submittedName>
        <fullName evidence="4">Unannotated protein</fullName>
    </submittedName>
</protein>
<evidence type="ECO:0000256" key="2">
    <source>
        <dbReference type="SAM" id="MobiDB-lite"/>
    </source>
</evidence>
<dbReference type="SUPFAM" id="SSF56112">
    <property type="entry name" value="Protein kinase-like (PK-like)"/>
    <property type="match status" value="1"/>
</dbReference>